<feature type="compositionally biased region" description="Low complexity" evidence="1">
    <location>
        <begin position="83"/>
        <end position="99"/>
    </location>
</feature>
<dbReference type="AlphaFoldDB" id="A0A9N7VAX8"/>
<reference evidence="2" key="1">
    <citation type="submission" date="2020-03" db="EMBL/GenBank/DDBJ databases">
        <authorList>
            <person name="Weist P."/>
        </authorList>
    </citation>
    <scope>NUCLEOTIDE SEQUENCE</scope>
</reference>
<comment type="caution">
    <text evidence="2">The sequence shown here is derived from an EMBL/GenBank/DDBJ whole genome shotgun (WGS) entry which is preliminary data.</text>
</comment>
<dbReference type="EMBL" id="CADEAL010004006">
    <property type="protein sequence ID" value="CAB1449227.1"/>
    <property type="molecule type" value="Genomic_DNA"/>
</dbReference>
<feature type="region of interest" description="Disordered" evidence="1">
    <location>
        <begin position="79"/>
        <end position="99"/>
    </location>
</feature>
<protein>
    <submittedName>
        <fullName evidence="2">Uncharacterized protein</fullName>
    </submittedName>
</protein>
<evidence type="ECO:0000313" key="3">
    <source>
        <dbReference type="Proteomes" id="UP001153269"/>
    </source>
</evidence>
<evidence type="ECO:0000313" key="2">
    <source>
        <dbReference type="EMBL" id="CAB1449227.1"/>
    </source>
</evidence>
<gene>
    <name evidence="2" type="ORF">PLEPLA_LOCUS36908</name>
</gene>
<proteinExistence type="predicted"/>
<name>A0A9N7VAX8_PLEPL</name>
<dbReference type="Proteomes" id="UP001153269">
    <property type="component" value="Unassembled WGS sequence"/>
</dbReference>
<evidence type="ECO:0000256" key="1">
    <source>
        <dbReference type="SAM" id="MobiDB-lite"/>
    </source>
</evidence>
<sequence length="99" mass="10706">MLFVEDGLRDAFFVGVSLILLQSFVHSSTGRPTLAEISFHELEAISVSLYSDIDGLRWVIFETWDWGPAALVFALPSSVSDNAGSSSPPASGIASQCWQ</sequence>
<accession>A0A9N7VAX8</accession>
<organism evidence="2 3">
    <name type="scientific">Pleuronectes platessa</name>
    <name type="common">European plaice</name>
    <dbReference type="NCBI Taxonomy" id="8262"/>
    <lineage>
        <taxon>Eukaryota</taxon>
        <taxon>Metazoa</taxon>
        <taxon>Chordata</taxon>
        <taxon>Craniata</taxon>
        <taxon>Vertebrata</taxon>
        <taxon>Euteleostomi</taxon>
        <taxon>Actinopterygii</taxon>
        <taxon>Neopterygii</taxon>
        <taxon>Teleostei</taxon>
        <taxon>Neoteleostei</taxon>
        <taxon>Acanthomorphata</taxon>
        <taxon>Carangaria</taxon>
        <taxon>Pleuronectiformes</taxon>
        <taxon>Pleuronectoidei</taxon>
        <taxon>Pleuronectidae</taxon>
        <taxon>Pleuronectes</taxon>
    </lineage>
</organism>
<keyword evidence="3" id="KW-1185">Reference proteome</keyword>